<dbReference type="PROSITE" id="PS50088">
    <property type="entry name" value="ANK_REPEAT"/>
    <property type="match status" value="1"/>
</dbReference>
<evidence type="ECO:0000313" key="4">
    <source>
        <dbReference type="EMBL" id="KAK2779722.1"/>
    </source>
</evidence>
<reference evidence="4" key="1">
    <citation type="submission" date="2023-02" db="EMBL/GenBank/DDBJ databases">
        <title>Colletotrichum kahawae CIFC_Que2 genome sequencing and assembly.</title>
        <authorList>
            <person name="Baroncelli R."/>
        </authorList>
    </citation>
    <scope>NUCLEOTIDE SEQUENCE</scope>
    <source>
        <strain evidence="4">CIFC_Que2</strain>
    </source>
</reference>
<dbReference type="EMBL" id="VYYT01000002">
    <property type="protein sequence ID" value="KAK2779722.1"/>
    <property type="molecule type" value="Genomic_DNA"/>
</dbReference>
<accession>A0AAE0DCN0</accession>
<proteinExistence type="predicted"/>
<dbReference type="InterPro" id="IPR002110">
    <property type="entry name" value="Ankyrin_rpt"/>
</dbReference>
<dbReference type="Gene3D" id="1.25.40.20">
    <property type="entry name" value="Ankyrin repeat-containing domain"/>
    <property type="match status" value="2"/>
</dbReference>
<dbReference type="PROSITE" id="PS50297">
    <property type="entry name" value="ANK_REP_REGION"/>
    <property type="match status" value="1"/>
</dbReference>
<dbReference type="SMART" id="SM00248">
    <property type="entry name" value="ANK"/>
    <property type="match status" value="5"/>
</dbReference>
<sequence length="622" mass="70555">MDMATLTEATFALLPSELLNVIGDFLENIHELSNLARINQKFYRVFNRLLYEAAVKDHHPGPTIEAASSGNLGALKIAAEHGANLDYHQVKPLTADEIAAKGIRYPLSPRARWGAPLHFAIIYGHQDVVEWLISKGVDIEAPARLYCGCENPNDIVDYYRIFREHYDNGVMVWTLLHYAICHGQIDIAHLLLSAGSSPLCTILPRPESWPPGLEMLEELYSHHPTRIRHRRVDGFYHDETCALYWGRNVSITALDTAVALGNKSIVTRLLKDIGMDPNCLRGALDNSVFQYAATCGDESLVDHLVLLGADSRLLLKADWSYTKFPIYIAFRMHHPSAAFKLVECGTPIWSNQEVWDYETDTSEQVEKPISLLTVVLAGWDDEWSRTNTRLCGLTDKCCDHDEHDIAAKKKAFLKLAQRTVDEVPHEVSTNELKAILARGLIAMFDHADFCDEDFSEYVKIVKPALGEDAIDEFRQSTLSLLVNHETRGYEFAQMHAITFLLDDRWFDEPITHIDETLMKIALKTVVRTIPWLEDDGYAILTNPDRLIRTLELLRVHGAWKDAREQPEGLSTEEKGPWSLAGTIVKGKKCSELSGKWKKIASDELKIIPSKFRHMFTRIRWES</sequence>
<keyword evidence="5" id="KW-1185">Reference proteome</keyword>
<protein>
    <submittedName>
        <fullName evidence="4">Ankyrin-like protein</fullName>
    </submittedName>
</protein>
<dbReference type="Proteomes" id="UP001281614">
    <property type="component" value="Unassembled WGS sequence"/>
</dbReference>
<organism evidence="4 5">
    <name type="scientific">Colletotrichum kahawae</name>
    <name type="common">Coffee berry disease fungus</name>
    <dbReference type="NCBI Taxonomy" id="34407"/>
    <lineage>
        <taxon>Eukaryota</taxon>
        <taxon>Fungi</taxon>
        <taxon>Dikarya</taxon>
        <taxon>Ascomycota</taxon>
        <taxon>Pezizomycotina</taxon>
        <taxon>Sordariomycetes</taxon>
        <taxon>Hypocreomycetidae</taxon>
        <taxon>Glomerellales</taxon>
        <taxon>Glomerellaceae</taxon>
        <taxon>Colletotrichum</taxon>
        <taxon>Colletotrichum gloeosporioides species complex</taxon>
    </lineage>
</organism>
<feature type="repeat" description="ANK" evidence="3">
    <location>
        <begin position="112"/>
        <end position="144"/>
    </location>
</feature>
<keyword evidence="1" id="KW-0677">Repeat</keyword>
<dbReference type="SUPFAM" id="SSF48403">
    <property type="entry name" value="Ankyrin repeat"/>
    <property type="match status" value="1"/>
</dbReference>
<name>A0AAE0DCN0_COLKA</name>
<evidence type="ECO:0000313" key="5">
    <source>
        <dbReference type="Proteomes" id="UP001281614"/>
    </source>
</evidence>
<evidence type="ECO:0000256" key="1">
    <source>
        <dbReference type="ARBA" id="ARBA00022737"/>
    </source>
</evidence>
<evidence type="ECO:0000256" key="3">
    <source>
        <dbReference type="PROSITE-ProRule" id="PRU00023"/>
    </source>
</evidence>
<dbReference type="InterPro" id="IPR036770">
    <property type="entry name" value="Ankyrin_rpt-contain_sf"/>
</dbReference>
<gene>
    <name evidence="4" type="ORF">CKAH01_03070</name>
</gene>
<dbReference type="PANTHER" id="PTHR24198:SF165">
    <property type="entry name" value="ANKYRIN REPEAT-CONTAINING PROTEIN-RELATED"/>
    <property type="match status" value="1"/>
</dbReference>
<dbReference type="AlphaFoldDB" id="A0AAE0DCN0"/>
<comment type="caution">
    <text evidence="4">The sequence shown here is derived from an EMBL/GenBank/DDBJ whole genome shotgun (WGS) entry which is preliminary data.</text>
</comment>
<keyword evidence="2 3" id="KW-0040">ANK repeat</keyword>
<evidence type="ECO:0000256" key="2">
    <source>
        <dbReference type="ARBA" id="ARBA00023043"/>
    </source>
</evidence>
<dbReference type="PANTHER" id="PTHR24198">
    <property type="entry name" value="ANKYRIN REPEAT AND PROTEIN KINASE DOMAIN-CONTAINING PROTEIN"/>
    <property type="match status" value="1"/>
</dbReference>
<dbReference type="Pfam" id="PF13637">
    <property type="entry name" value="Ank_4"/>
    <property type="match status" value="1"/>
</dbReference>